<evidence type="ECO:0000256" key="1">
    <source>
        <dbReference type="ARBA" id="ARBA00005662"/>
    </source>
</evidence>
<dbReference type="SUPFAM" id="SSF56300">
    <property type="entry name" value="Metallo-dependent phosphatases"/>
    <property type="match status" value="1"/>
</dbReference>
<dbReference type="PANTHER" id="PTHR33393">
    <property type="entry name" value="POLYGLUTAMINE SYNTHESIS ACCESSORY PROTEIN RV0574C-RELATED"/>
    <property type="match status" value="1"/>
</dbReference>
<feature type="non-terminal residue" evidence="3">
    <location>
        <position position="1"/>
    </location>
</feature>
<dbReference type="InterPro" id="IPR019079">
    <property type="entry name" value="Capsule_synth_CapA"/>
</dbReference>
<comment type="caution">
    <text evidence="3">The sequence shown here is derived from an EMBL/GenBank/DDBJ whole genome shotgun (WGS) entry which is preliminary data.</text>
</comment>
<proteinExistence type="inferred from homology"/>
<accession>X0V7E6</accession>
<feature type="domain" description="Capsule synthesis protein CapA" evidence="2">
    <location>
        <begin position="15"/>
        <end position="57"/>
    </location>
</feature>
<sequence>FAMEYAYGEARGNVVRFSRAVVDAGADLVLGHGPHVPRAMELYNNRLIAYSLGNFATYYGISVAGPKGYAPLLMAQLDGFGQFIDGRLYSNIQIRPGGPQPDSKQRAVRMIRELTQADFPDGRLLITNDGRLSAAQP</sequence>
<dbReference type="Pfam" id="PF09587">
    <property type="entry name" value="PGA_cap"/>
    <property type="match status" value="1"/>
</dbReference>
<dbReference type="AlphaFoldDB" id="X0V7E6"/>
<protein>
    <recommendedName>
        <fullName evidence="2">Capsule synthesis protein CapA domain-containing protein</fullName>
    </recommendedName>
</protein>
<comment type="similarity">
    <text evidence="1">Belongs to the CapA family.</text>
</comment>
<dbReference type="PANTHER" id="PTHR33393:SF11">
    <property type="entry name" value="POLYGLUTAMINE SYNTHESIS ACCESSORY PROTEIN RV0574C-RELATED"/>
    <property type="match status" value="1"/>
</dbReference>
<name>X0V7E6_9ZZZZ</name>
<evidence type="ECO:0000313" key="3">
    <source>
        <dbReference type="EMBL" id="GAG08418.1"/>
    </source>
</evidence>
<reference evidence="3" key="1">
    <citation type="journal article" date="2014" name="Front. Microbiol.">
        <title>High frequency of phylogenetically diverse reductive dehalogenase-homologous genes in deep subseafloor sedimentary metagenomes.</title>
        <authorList>
            <person name="Kawai M."/>
            <person name="Futagami T."/>
            <person name="Toyoda A."/>
            <person name="Takaki Y."/>
            <person name="Nishi S."/>
            <person name="Hori S."/>
            <person name="Arai W."/>
            <person name="Tsubouchi T."/>
            <person name="Morono Y."/>
            <person name="Uchiyama I."/>
            <person name="Ito T."/>
            <person name="Fujiyama A."/>
            <person name="Inagaki F."/>
            <person name="Takami H."/>
        </authorList>
    </citation>
    <scope>NUCLEOTIDE SEQUENCE</scope>
    <source>
        <strain evidence="3">Expedition CK06-06</strain>
    </source>
</reference>
<dbReference type="InterPro" id="IPR052169">
    <property type="entry name" value="CW_Biosynth-Accessory"/>
</dbReference>
<dbReference type="EMBL" id="BARS01024484">
    <property type="protein sequence ID" value="GAG08418.1"/>
    <property type="molecule type" value="Genomic_DNA"/>
</dbReference>
<gene>
    <name evidence="3" type="ORF">S01H1_38857</name>
</gene>
<organism evidence="3">
    <name type="scientific">marine sediment metagenome</name>
    <dbReference type="NCBI Taxonomy" id="412755"/>
    <lineage>
        <taxon>unclassified sequences</taxon>
        <taxon>metagenomes</taxon>
        <taxon>ecological metagenomes</taxon>
    </lineage>
</organism>
<evidence type="ECO:0000259" key="2">
    <source>
        <dbReference type="Pfam" id="PF09587"/>
    </source>
</evidence>
<dbReference type="InterPro" id="IPR029052">
    <property type="entry name" value="Metallo-depent_PP-like"/>
</dbReference>